<dbReference type="PANTHER" id="PTHR30092">
    <property type="entry name" value="INNER MEMBRANE PROTEIN CRED"/>
    <property type="match status" value="1"/>
</dbReference>
<protein>
    <submittedName>
        <fullName evidence="1">Inner membrane protein CreD</fullName>
    </submittedName>
</protein>
<dbReference type="PANTHER" id="PTHR30092:SF0">
    <property type="entry name" value="INNER MEMBRANE PROTEIN CRED"/>
    <property type="match status" value="1"/>
</dbReference>
<proteinExistence type="predicted"/>
<dbReference type="InterPro" id="IPR010364">
    <property type="entry name" value="Uncharacterised_IM_CreD"/>
</dbReference>
<sequence>MSNQRYYLKLALIAFLIILLLIPQAFMLGLVGERESWRSQAYQSIEQSWPGTQTLAGPVLTIPYTHQL</sequence>
<organism evidence="1 2">
    <name type="scientific">Thiothrix caldifontis</name>
    <dbReference type="NCBI Taxonomy" id="525918"/>
    <lineage>
        <taxon>Bacteria</taxon>
        <taxon>Pseudomonadati</taxon>
        <taxon>Pseudomonadota</taxon>
        <taxon>Gammaproteobacteria</taxon>
        <taxon>Thiotrichales</taxon>
        <taxon>Thiotrichaceae</taxon>
        <taxon>Thiothrix</taxon>
    </lineage>
</organism>
<dbReference type="AlphaFoldDB" id="A0A1H3WYQ0"/>
<name>A0A1H3WYQ0_9GAMM</name>
<dbReference type="GO" id="GO:0005886">
    <property type="term" value="C:plasma membrane"/>
    <property type="evidence" value="ECO:0007669"/>
    <property type="project" value="TreeGrafter"/>
</dbReference>
<evidence type="ECO:0000313" key="1">
    <source>
        <dbReference type="EMBL" id="SDZ92327.1"/>
    </source>
</evidence>
<dbReference type="RefSeq" id="WP_245706887.1">
    <property type="nucleotide sequence ID" value="NZ_FNQP01000003.1"/>
</dbReference>
<evidence type="ECO:0000313" key="2">
    <source>
        <dbReference type="Proteomes" id="UP000199397"/>
    </source>
</evidence>
<dbReference type="EMBL" id="FNQP01000003">
    <property type="protein sequence ID" value="SDZ92327.1"/>
    <property type="molecule type" value="Genomic_DNA"/>
</dbReference>
<accession>A0A1H3WYQ0</accession>
<dbReference type="Pfam" id="PF06123">
    <property type="entry name" value="CreD"/>
    <property type="match status" value="1"/>
</dbReference>
<reference evidence="1 2" key="1">
    <citation type="submission" date="2016-10" db="EMBL/GenBank/DDBJ databases">
        <authorList>
            <person name="de Groot N.N."/>
        </authorList>
    </citation>
    <scope>NUCLEOTIDE SEQUENCE [LARGE SCALE GENOMIC DNA]</scope>
    <source>
        <strain evidence="1 2">DSM 21228</strain>
    </source>
</reference>
<dbReference type="STRING" id="525918.SAMN05660964_00525"/>
<dbReference type="Proteomes" id="UP000199397">
    <property type="component" value="Unassembled WGS sequence"/>
</dbReference>
<gene>
    <name evidence="1" type="ORF">SAMN05660964_00525</name>
</gene>
<keyword evidence="2" id="KW-1185">Reference proteome</keyword>